<dbReference type="Pfam" id="PF00496">
    <property type="entry name" value="SBP_bac_5"/>
    <property type="match status" value="1"/>
</dbReference>
<dbReference type="GO" id="GO:0015833">
    <property type="term" value="P:peptide transport"/>
    <property type="evidence" value="ECO:0007669"/>
    <property type="project" value="TreeGrafter"/>
</dbReference>
<reference evidence="3" key="1">
    <citation type="submission" date="2019-03" db="EMBL/GenBank/DDBJ databases">
        <title>Weissella sp. 26KH-42 Genome sequencing.</title>
        <authorList>
            <person name="Heo J."/>
            <person name="Kim S.-J."/>
            <person name="Kim J.-S."/>
            <person name="Hong S.-B."/>
            <person name="Kwon S.-W."/>
        </authorList>
    </citation>
    <scope>NUCLEOTIDE SEQUENCE [LARGE SCALE GENOMIC DNA]</scope>
    <source>
        <strain evidence="3">26KH-42</strain>
    </source>
</reference>
<dbReference type="InterPro" id="IPR039424">
    <property type="entry name" value="SBP_5"/>
</dbReference>
<evidence type="ECO:0000313" key="2">
    <source>
        <dbReference type="EMBL" id="QBO36580.1"/>
    </source>
</evidence>
<evidence type="ECO:0000313" key="3">
    <source>
        <dbReference type="Proteomes" id="UP000292886"/>
    </source>
</evidence>
<dbReference type="InterPro" id="IPR000914">
    <property type="entry name" value="SBP_5_dom"/>
</dbReference>
<organism evidence="2 3">
    <name type="scientific">Periweissella cryptocerci</name>
    <dbReference type="NCBI Taxonomy" id="2506420"/>
    <lineage>
        <taxon>Bacteria</taxon>
        <taxon>Bacillati</taxon>
        <taxon>Bacillota</taxon>
        <taxon>Bacilli</taxon>
        <taxon>Lactobacillales</taxon>
        <taxon>Lactobacillaceae</taxon>
        <taxon>Periweissella</taxon>
    </lineage>
</organism>
<feature type="domain" description="Solute-binding protein family 5" evidence="1">
    <location>
        <begin position="110"/>
        <end position="481"/>
    </location>
</feature>
<dbReference type="PIRSF" id="PIRSF002741">
    <property type="entry name" value="MppA"/>
    <property type="match status" value="1"/>
</dbReference>
<dbReference type="GO" id="GO:1904680">
    <property type="term" value="F:peptide transmembrane transporter activity"/>
    <property type="evidence" value="ECO:0007669"/>
    <property type="project" value="TreeGrafter"/>
</dbReference>
<proteinExistence type="predicted"/>
<dbReference type="PANTHER" id="PTHR30290:SF16">
    <property type="entry name" value="OLIGOPEPTIDE ABC TRANSPORTER, PERIPLASMIC OLIGOPEPTIDE-BINDING PROTEIN"/>
    <property type="match status" value="1"/>
</dbReference>
<sequence>MIKKYLLSGIIIVAIVAGVFAVEYHPTKAHDQAADSNNIKLAYNNKTKAIKGGILQMGLVEDQPFAGIFLPEVTTRDDDVTLAQPLGVSIFKTDKTYKIIDGGAANLRLDAKTKTATITLRKNLKWSDGRSVTAKDLEYPYELVTSPAYQAQTYTEALANIVGMDAYHAGKAKTISGITFTNGQNGRVMQVAMKAMVPGLTQAGSGYLLSSVEPYHYLKAIKPNKLTGAPQVRQHPLSWGPYKIAKVMSGQSITYVRNPYYYGKPAKLAKLQMTSVTTATSAEALKAKKYDIMYGMPATAYPAVSKLKDYVQTGHESLALSSMYFNLGHFDAKQGINIQDRNTPLQNKNLRAAMGYALNLDEINKKFNYGLQMRANTTVPVAFKQFNDKSIKGFPLNLNKANQLLDQAGFKWDAKHEYRLTPAGKAFSLTYLAQNGSENSEVIAQDSIQQWKQIGVNVHLYHNRLADFNTWLDMAVSGTNQAWDITDGNATLSQEPSQAGMFGKGALYNLGHFTSPELTKLIKNIDSPKANNLKYRQAQFKAYQAYMTKEAVVIPKSFSMAWYPVNTRVTGFTTAADSYNNFANIGVSAEAIQ</sequence>
<name>A0A4P6YUY9_9LACO</name>
<accession>A0A4P6YUY9</accession>
<evidence type="ECO:0000259" key="1">
    <source>
        <dbReference type="Pfam" id="PF00496"/>
    </source>
</evidence>
<dbReference type="Gene3D" id="3.10.105.10">
    <property type="entry name" value="Dipeptide-binding Protein, Domain 3"/>
    <property type="match status" value="1"/>
</dbReference>
<gene>
    <name evidence="2" type="ORF">EQG49_08890</name>
</gene>
<keyword evidence="3" id="KW-1185">Reference proteome</keyword>
<dbReference type="PANTHER" id="PTHR30290">
    <property type="entry name" value="PERIPLASMIC BINDING COMPONENT OF ABC TRANSPORTER"/>
    <property type="match status" value="1"/>
</dbReference>
<dbReference type="AlphaFoldDB" id="A0A4P6YUY9"/>
<dbReference type="RefSeq" id="WP_133363657.1">
    <property type="nucleotide sequence ID" value="NZ_CP037940.1"/>
</dbReference>
<dbReference type="Gene3D" id="3.40.190.10">
    <property type="entry name" value="Periplasmic binding protein-like II"/>
    <property type="match status" value="1"/>
</dbReference>
<protein>
    <submittedName>
        <fullName evidence="2">Oligopeptide ABC transporter substrate-binding protein</fullName>
    </submittedName>
</protein>
<dbReference type="GO" id="GO:0042597">
    <property type="term" value="C:periplasmic space"/>
    <property type="evidence" value="ECO:0007669"/>
    <property type="project" value="UniProtKB-ARBA"/>
</dbReference>
<dbReference type="GO" id="GO:0043190">
    <property type="term" value="C:ATP-binding cassette (ABC) transporter complex"/>
    <property type="evidence" value="ECO:0007669"/>
    <property type="project" value="InterPro"/>
</dbReference>
<dbReference type="Proteomes" id="UP000292886">
    <property type="component" value="Chromosome"/>
</dbReference>
<dbReference type="InterPro" id="IPR030678">
    <property type="entry name" value="Peptide/Ni-bd"/>
</dbReference>
<dbReference type="SUPFAM" id="SSF53850">
    <property type="entry name" value="Periplasmic binding protein-like II"/>
    <property type="match status" value="1"/>
</dbReference>
<dbReference type="EMBL" id="CP037940">
    <property type="protein sequence ID" value="QBO36580.1"/>
    <property type="molecule type" value="Genomic_DNA"/>
</dbReference>
<dbReference type="KEGG" id="wei:EQG49_08890"/>
<dbReference type="OrthoDB" id="9796817at2"/>